<dbReference type="Pfam" id="PF13087">
    <property type="entry name" value="AAA_12"/>
    <property type="match status" value="1"/>
</dbReference>
<dbReference type="PANTHER" id="PTHR43788">
    <property type="entry name" value="DNA2/NAM7 HELICASE FAMILY MEMBER"/>
    <property type="match status" value="1"/>
</dbReference>
<keyword evidence="2" id="KW-0547">Nucleotide-binding</keyword>
<evidence type="ECO:0000256" key="1">
    <source>
        <dbReference type="ARBA" id="ARBA00007913"/>
    </source>
</evidence>
<dbReference type="KEGG" id="mfe:Mefer_0350"/>
<evidence type="ECO:0000256" key="4">
    <source>
        <dbReference type="ARBA" id="ARBA00022806"/>
    </source>
</evidence>
<dbReference type="HOGENOM" id="CLU_001666_8_2_2"/>
<dbReference type="NCBIfam" id="TIGR00376">
    <property type="entry name" value="IGHMBP2 family helicase"/>
    <property type="match status" value="1"/>
</dbReference>
<evidence type="ECO:0000256" key="2">
    <source>
        <dbReference type="ARBA" id="ARBA00022741"/>
    </source>
</evidence>
<dbReference type="AlphaFoldDB" id="C7P6K3"/>
<evidence type="ECO:0000256" key="5">
    <source>
        <dbReference type="ARBA" id="ARBA00022840"/>
    </source>
</evidence>
<dbReference type="Gene3D" id="3.40.50.300">
    <property type="entry name" value="P-loop containing nucleotide triphosphate hydrolases"/>
    <property type="match status" value="2"/>
</dbReference>
<dbReference type="InterPro" id="IPR004483">
    <property type="entry name" value="SMUBP-2/Hcs1-like"/>
</dbReference>
<dbReference type="Proteomes" id="UP000001495">
    <property type="component" value="Chromosome"/>
</dbReference>
<dbReference type="PANTHER" id="PTHR43788:SF8">
    <property type="entry name" value="DNA-BINDING PROTEIN SMUBP-2"/>
    <property type="match status" value="1"/>
</dbReference>
<dbReference type="RefSeq" id="WP_015790925.1">
    <property type="nucleotide sequence ID" value="NC_013156.1"/>
</dbReference>
<dbReference type="FunFam" id="2.40.30.270:FF:000007">
    <property type="entry name" value="DNA helicase, putative"/>
    <property type="match status" value="1"/>
</dbReference>
<dbReference type="Gene3D" id="2.40.30.270">
    <property type="match status" value="1"/>
</dbReference>
<evidence type="ECO:0000256" key="3">
    <source>
        <dbReference type="ARBA" id="ARBA00022801"/>
    </source>
</evidence>
<keyword evidence="3" id="KW-0378">Hydrolase</keyword>
<dbReference type="EMBL" id="CP001696">
    <property type="protein sequence ID" value="ACV24185.1"/>
    <property type="molecule type" value="Genomic_DNA"/>
</dbReference>
<sequence length="655" mass="76712">MNLVDLYVKKFMELIELERRCEMDFHKNEIIRLGKKRENVGRAILNLKGKFLGESLGCTIVRFGRKKPFKTEISPGDVVLISKENPLQSDLYANVIYVGKNFIDVAFDVDVLRWVYKERVRIDLYVNDITFKRMKEALREFARKRDKLAYIILGIEHPEKPLREDIELEFYDKHLNESQKLAVKKAVLSKDLYLIHGPPGTGKTRTLTEVIVQEVRFNKHKVLATADSNIAADNILEYLIKKYPDLKVVRVGHPTRISKDLIQHSLPYLIENHEKYQEILSLKEKIKEIKEQRDKFLKPSPRWRRGMSDEQILKVAKRRKDYRGVPKEKIISMAEWIVRNKKIKKIINSLDEITEKIMNEILSEADVIVATNSMAGSEILKGWEFDVVVIDEGSQAMEPSCLIPIVKGKKLIMAGDHKQLPPTVLSENEELKKTLFERLIKKYPEFSSILEIQYRMNEKIMEFPNRMFYDNKLKADESVKNITLLDLVKEEEIDESDRDIVNEIPVQFFHVEGVERKDKESPSYYNIEEAEKVLEVVKKLIKYKIPTNVITPYDAQVRYLRRLFEEQNIDVEVNTVDGFQGRENEAIVISFVRTKNFGFLKDLRRLNVAITRAKRKLILIGNENLLKQDKVYNEMIKWAKSFESEYKKKKQANTS</sequence>
<dbReference type="GO" id="GO:0003677">
    <property type="term" value="F:DNA binding"/>
    <property type="evidence" value="ECO:0007669"/>
    <property type="project" value="InterPro"/>
</dbReference>
<organism evidence="7 8">
    <name type="scientific">Methanocaldococcus fervens (strain DSM 4213 / JCM 15782 / AG86)</name>
    <name type="common">Methanococcus fervens</name>
    <dbReference type="NCBI Taxonomy" id="573064"/>
    <lineage>
        <taxon>Archaea</taxon>
        <taxon>Methanobacteriati</taxon>
        <taxon>Methanobacteriota</taxon>
        <taxon>Methanomada group</taxon>
        <taxon>Methanococci</taxon>
        <taxon>Methanococcales</taxon>
        <taxon>Methanocaldococcaceae</taxon>
        <taxon>Methanocaldococcus</taxon>
    </lineage>
</organism>
<name>C7P6K3_METFA</name>
<comment type="similarity">
    <text evidence="1">Belongs to the DNA2/NAM7 helicase family.</text>
</comment>
<gene>
    <name evidence="7" type="ordered locus">Mefer_0350</name>
</gene>
<feature type="domain" description="Helicase ATP-binding" evidence="6">
    <location>
        <begin position="171"/>
        <end position="455"/>
    </location>
</feature>
<dbReference type="InterPro" id="IPR027417">
    <property type="entry name" value="P-loop_NTPase"/>
</dbReference>
<dbReference type="GO" id="GO:0005694">
    <property type="term" value="C:chromosome"/>
    <property type="evidence" value="ECO:0007669"/>
    <property type="project" value="UniProtKB-ARBA"/>
</dbReference>
<protein>
    <submittedName>
        <fullName evidence="7">DNA helicase</fullName>
    </submittedName>
</protein>
<keyword evidence="8" id="KW-1185">Reference proteome</keyword>
<dbReference type="OrthoDB" id="45637at2157"/>
<dbReference type="GeneID" id="8365017"/>
<keyword evidence="5" id="KW-0067">ATP-binding</keyword>
<keyword evidence="4 7" id="KW-0347">Helicase</keyword>
<dbReference type="InterPro" id="IPR047187">
    <property type="entry name" value="SF1_C_Upf1"/>
</dbReference>
<dbReference type="InterPro" id="IPR050534">
    <property type="entry name" value="Coronavir_polyprotein_1ab"/>
</dbReference>
<dbReference type="CDD" id="cd18808">
    <property type="entry name" value="SF1_C_Upf1"/>
    <property type="match status" value="1"/>
</dbReference>
<evidence type="ECO:0000259" key="6">
    <source>
        <dbReference type="SMART" id="SM00487"/>
    </source>
</evidence>
<dbReference type="GO" id="GO:0005524">
    <property type="term" value="F:ATP binding"/>
    <property type="evidence" value="ECO:0007669"/>
    <property type="project" value="UniProtKB-KW"/>
</dbReference>
<dbReference type="STRING" id="573064.Mefer_0350"/>
<accession>C7P6K3</accession>
<dbReference type="GO" id="GO:0043139">
    <property type="term" value="F:5'-3' DNA helicase activity"/>
    <property type="evidence" value="ECO:0007669"/>
    <property type="project" value="TreeGrafter"/>
</dbReference>
<dbReference type="Pfam" id="PF13086">
    <property type="entry name" value="AAA_11"/>
    <property type="match status" value="1"/>
</dbReference>
<dbReference type="FunFam" id="3.40.50.300:FF:000326">
    <property type="entry name" value="P-loop containing nucleoside triphosphate hydrolase"/>
    <property type="match status" value="1"/>
</dbReference>
<dbReference type="eggNOG" id="arCOG00792">
    <property type="taxonomic scope" value="Archaea"/>
</dbReference>
<reference evidence="7" key="1">
    <citation type="submission" date="2009-08" db="EMBL/GenBank/DDBJ databases">
        <title>Complete sequence of chromosome of Methanocaldococcus fervens AG86.</title>
        <authorList>
            <consortium name="US DOE Joint Genome Institute"/>
            <person name="Lucas S."/>
            <person name="Copeland A."/>
            <person name="Lapidus A."/>
            <person name="Glavina del Rio T."/>
            <person name="Tice H."/>
            <person name="Bruce D."/>
            <person name="Goodwin L."/>
            <person name="Pitluck S."/>
            <person name="Chertkov O."/>
            <person name="Detter J.C."/>
            <person name="Han C."/>
            <person name="Tapia R."/>
            <person name="Larimer F."/>
            <person name="Land M."/>
            <person name="Hauser L."/>
            <person name="Kyrpides N."/>
            <person name="Ovchinnikova G."/>
            <person name="Lupa-Sieprawska M."/>
            <person name="Whitman W.B."/>
        </authorList>
    </citation>
    <scope>NUCLEOTIDE SEQUENCE [LARGE SCALE GENOMIC DNA]</scope>
    <source>
        <strain evidence="7">AG86</strain>
    </source>
</reference>
<dbReference type="InterPro" id="IPR041677">
    <property type="entry name" value="DNA2/NAM7_AAA_11"/>
</dbReference>
<dbReference type="InterPro" id="IPR041679">
    <property type="entry name" value="DNA2/NAM7-like_C"/>
</dbReference>
<dbReference type="SMART" id="SM00487">
    <property type="entry name" value="DEXDc"/>
    <property type="match status" value="1"/>
</dbReference>
<dbReference type="GO" id="GO:0016787">
    <property type="term" value="F:hydrolase activity"/>
    <property type="evidence" value="ECO:0007669"/>
    <property type="project" value="UniProtKB-KW"/>
</dbReference>
<dbReference type="InterPro" id="IPR014001">
    <property type="entry name" value="Helicase_ATP-bd"/>
</dbReference>
<evidence type="ECO:0000313" key="7">
    <source>
        <dbReference type="EMBL" id="ACV24185.1"/>
    </source>
</evidence>
<dbReference type="SUPFAM" id="SSF52540">
    <property type="entry name" value="P-loop containing nucleoside triphosphate hydrolases"/>
    <property type="match status" value="1"/>
</dbReference>
<proteinExistence type="inferred from homology"/>
<evidence type="ECO:0000313" key="8">
    <source>
        <dbReference type="Proteomes" id="UP000001495"/>
    </source>
</evidence>